<dbReference type="InterPro" id="IPR054208">
    <property type="entry name" value="DUF6914"/>
</dbReference>
<evidence type="ECO:0000313" key="2">
    <source>
        <dbReference type="Proteomes" id="UP000886523"/>
    </source>
</evidence>
<accession>A0A9P6B4C7</accession>
<dbReference type="Proteomes" id="UP000886523">
    <property type="component" value="Unassembled WGS sequence"/>
</dbReference>
<evidence type="ECO:0000313" key="1">
    <source>
        <dbReference type="EMBL" id="KAF9517436.1"/>
    </source>
</evidence>
<gene>
    <name evidence="1" type="ORF">BS47DRAFT_1380531</name>
</gene>
<sequence>MLARNKHRIYLAFYIRHTSEANPDPFHDGIIITPKGDSKFKDTMRFHATNHKTVMVGGVAAIPWQFEAITIEKRTFKLKALLLLGKLSPQVPVSRIEEILSEVPIVQGDPGWKCHAWTIQAIDKLVEYKIIPGLPISASTIVQNGTAFASSVDLLYEEAVPTCNFYGQAIESEVTEPPKGYVGS</sequence>
<name>A0A9P6B4C7_9AGAM</name>
<reference evidence="1" key="1">
    <citation type="journal article" date="2020" name="Nat. Commun.">
        <title>Large-scale genome sequencing of mycorrhizal fungi provides insights into the early evolution of symbiotic traits.</title>
        <authorList>
            <person name="Miyauchi S."/>
            <person name="Kiss E."/>
            <person name="Kuo A."/>
            <person name="Drula E."/>
            <person name="Kohler A."/>
            <person name="Sanchez-Garcia M."/>
            <person name="Morin E."/>
            <person name="Andreopoulos B."/>
            <person name="Barry K.W."/>
            <person name="Bonito G."/>
            <person name="Buee M."/>
            <person name="Carver A."/>
            <person name="Chen C."/>
            <person name="Cichocki N."/>
            <person name="Clum A."/>
            <person name="Culley D."/>
            <person name="Crous P.W."/>
            <person name="Fauchery L."/>
            <person name="Girlanda M."/>
            <person name="Hayes R.D."/>
            <person name="Keri Z."/>
            <person name="LaButti K."/>
            <person name="Lipzen A."/>
            <person name="Lombard V."/>
            <person name="Magnuson J."/>
            <person name="Maillard F."/>
            <person name="Murat C."/>
            <person name="Nolan M."/>
            <person name="Ohm R.A."/>
            <person name="Pangilinan J."/>
            <person name="Pereira M.F."/>
            <person name="Perotto S."/>
            <person name="Peter M."/>
            <person name="Pfister S."/>
            <person name="Riley R."/>
            <person name="Sitrit Y."/>
            <person name="Stielow J.B."/>
            <person name="Szollosi G."/>
            <person name="Zifcakova L."/>
            <person name="Stursova M."/>
            <person name="Spatafora J.W."/>
            <person name="Tedersoo L."/>
            <person name="Vaario L.M."/>
            <person name="Yamada A."/>
            <person name="Yan M."/>
            <person name="Wang P."/>
            <person name="Xu J."/>
            <person name="Bruns T."/>
            <person name="Baldrian P."/>
            <person name="Vilgalys R."/>
            <person name="Dunand C."/>
            <person name="Henrissat B."/>
            <person name="Grigoriev I.V."/>
            <person name="Hibbett D."/>
            <person name="Nagy L.G."/>
            <person name="Martin F.M."/>
        </authorList>
    </citation>
    <scope>NUCLEOTIDE SEQUENCE</scope>
    <source>
        <strain evidence="1">UP504</strain>
    </source>
</reference>
<comment type="caution">
    <text evidence="1">The sequence shown here is derived from an EMBL/GenBank/DDBJ whole genome shotgun (WGS) entry which is preliminary data.</text>
</comment>
<dbReference type="EMBL" id="MU128932">
    <property type="protein sequence ID" value="KAF9517436.1"/>
    <property type="molecule type" value="Genomic_DNA"/>
</dbReference>
<dbReference type="AlphaFoldDB" id="A0A9P6B4C7"/>
<dbReference type="Pfam" id="PF21858">
    <property type="entry name" value="DUF6914"/>
    <property type="match status" value="1"/>
</dbReference>
<dbReference type="OrthoDB" id="2679825at2759"/>
<protein>
    <submittedName>
        <fullName evidence="1">Uncharacterized protein</fullName>
    </submittedName>
</protein>
<keyword evidence="2" id="KW-1185">Reference proteome</keyword>
<proteinExistence type="predicted"/>
<organism evidence="1 2">
    <name type="scientific">Hydnum rufescens UP504</name>
    <dbReference type="NCBI Taxonomy" id="1448309"/>
    <lineage>
        <taxon>Eukaryota</taxon>
        <taxon>Fungi</taxon>
        <taxon>Dikarya</taxon>
        <taxon>Basidiomycota</taxon>
        <taxon>Agaricomycotina</taxon>
        <taxon>Agaricomycetes</taxon>
        <taxon>Cantharellales</taxon>
        <taxon>Hydnaceae</taxon>
        <taxon>Hydnum</taxon>
    </lineage>
</organism>